<dbReference type="Pfam" id="PF00379">
    <property type="entry name" value="Chitin_bind_4"/>
    <property type="match status" value="1"/>
</dbReference>
<dbReference type="InterPro" id="IPR000618">
    <property type="entry name" value="Insect_cuticle"/>
</dbReference>
<dbReference type="GO" id="GO:0062129">
    <property type="term" value="C:chitin-based extracellular matrix"/>
    <property type="evidence" value="ECO:0007669"/>
    <property type="project" value="TreeGrafter"/>
</dbReference>
<evidence type="ECO:0000313" key="2">
    <source>
        <dbReference type="Proteomes" id="UP000076858"/>
    </source>
</evidence>
<sequence length="225" mass="24930">MDENRPITSRTSLLGRSLVPHIIMKFTLRVITVCAVVSLAMARQPSPSRGRVKWPGIRLGEAIISPDIFAESILVDDMTEENLLRALVIPTDGSGGAPLEESERFDTRASRNASYHFRSDVRDGIKGGQLHREETRRGAQVNGSYSYSDGFVLRTVEYQADENGYRVIKETMRRIGNGPKENTAGVANVQTEAHGRKNRYTIRGTNLTAPSISGAEFARIISKRL</sequence>
<reference evidence="1 2" key="1">
    <citation type="submission" date="2016-03" db="EMBL/GenBank/DDBJ databases">
        <title>EvidentialGene: Evidence-directed Construction of Genes on Genomes.</title>
        <authorList>
            <person name="Gilbert D.G."/>
            <person name="Choi J.-H."/>
            <person name="Mockaitis K."/>
            <person name="Colbourne J."/>
            <person name="Pfrender M."/>
        </authorList>
    </citation>
    <scope>NUCLEOTIDE SEQUENCE [LARGE SCALE GENOMIC DNA]</scope>
    <source>
        <strain evidence="1 2">Xinb3</strain>
        <tissue evidence="1">Complete organism</tissue>
    </source>
</reference>
<dbReference type="PANTHER" id="PTHR10380">
    <property type="entry name" value="CUTICLE PROTEIN"/>
    <property type="match status" value="1"/>
</dbReference>
<dbReference type="EMBL" id="LRGB01000944">
    <property type="protein sequence ID" value="KZS14448.1"/>
    <property type="molecule type" value="Genomic_DNA"/>
</dbReference>
<protein>
    <submittedName>
        <fullName evidence="1">Cuticular protein 51A</fullName>
    </submittedName>
</protein>
<dbReference type="OrthoDB" id="8195082at2759"/>
<dbReference type="AlphaFoldDB" id="A0A0P6C302"/>
<gene>
    <name evidence="1" type="ORF">APZ42_019787</name>
</gene>
<organism evidence="1 2">
    <name type="scientific">Daphnia magna</name>
    <dbReference type="NCBI Taxonomy" id="35525"/>
    <lineage>
        <taxon>Eukaryota</taxon>
        <taxon>Metazoa</taxon>
        <taxon>Ecdysozoa</taxon>
        <taxon>Arthropoda</taxon>
        <taxon>Crustacea</taxon>
        <taxon>Branchiopoda</taxon>
        <taxon>Diplostraca</taxon>
        <taxon>Cladocera</taxon>
        <taxon>Anomopoda</taxon>
        <taxon>Daphniidae</taxon>
        <taxon>Daphnia</taxon>
    </lineage>
</organism>
<dbReference type="GO" id="GO:0008010">
    <property type="term" value="F:structural constituent of chitin-based larval cuticle"/>
    <property type="evidence" value="ECO:0007669"/>
    <property type="project" value="TreeGrafter"/>
</dbReference>
<keyword evidence="2" id="KW-1185">Reference proteome</keyword>
<name>A0A0P6C302_9CRUS</name>
<comment type="caution">
    <text evidence="1">The sequence shown here is derived from an EMBL/GenBank/DDBJ whole genome shotgun (WGS) entry which is preliminary data.</text>
</comment>
<dbReference type="PANTHER" id="PTHR10380:SF232">
    <property type="entry name" value="PUPAL CUTICLE PROTEIN EDG-84A-LIKE PROTEIN"/>
    <property type="match status" value="1"/>
</dbReference>
<accession>A0A0P6C302</accession>
<dbReference type="Proteomes" id="UP000076858">
    <property type="component" value="Unassembled WGS sequence"/>
</dbReference>
<dbReference type="InterPro" id="IPR050468">
    <property type="entry name" value="Cuticle_Struct_Prot"/>
</dbReference>
<proteinExistence type="predicted"/>
<evidence type="ECO:0000313" key="1">
    <source>
        <dbReference type="EMBL" id="KZS14448.1"/>
    </source>
</evidence>
<dbReference type="PROSITE" id="PS51155">
    <property type="entry name" value="CHIT_BIND_RR_2"/>
    <property type="match status" value="1"/>
</dbReference>